<gene>
    <name evidence="2" type="ORF">B9Z19DRAFT_1171673</name>
</gene>
<accession>A0A2T6Z9Q5</accession>
<name>A0A2T6Z9Q5_TUBBO</name>
<evidence type="ECO:0000313" key="3">
    <source>
        <dbReference type="Proteomes" id="UP000244722"/>
    </source>
</evidence>
<protein>
    <submittedName>
        <fullName evidence="2">Uncharacterized protein</fullName>
    </submittedName>
</protein>
<reference evidence="2 3" key="1">
    <citation type="submission" date="2017-04" db="EMBL/GenBank/DDBJ databases">
        <title>Draft genome sequence of Tuber borchii Vittad., a whitish edible truffle.</title>
        <authorList>
            <consortium name="DOE Joint Genome Institute"/>
            <person name="Murat C."/>
            <person name="Kuo A."/>
            <person name="Barry K.W."/>
            <person name="Clum A."/>
            <person name="Dockter R.B."/>
            <person name="Fauchery L."/>
            <person name="Iotti M."/>
            <person name="Kohler A."/>
            <person name="Labutti K."/>
            <person name="Lindquist E.A."/>
            <person name="Lipzen A."/>
            <person name="Ohm R.A."/>
            <person name="Wang M."/>
            <person name="Grigoriev I.V."/>
            <person name="Zambonelli A."/>
            <person name="Martin F.M."/>
        </authorList>
    </citation>
    <scope>NUCLEOTIDE SEQUENCE [LARGE SCALE GENOMIC DNA]</scope>
    <source>
        <strain evidence="2 3">Tbo3840</strain>
    </source>
</reference>
<organism evidence="2 3">
    <name type="scientific">Tuber borchii</name>
    <name type="common">White truffle</name>
    <dbReference type="NCBI Taxonomy" id="42251"/>
    <lineage>
        <taxon>Eukaryota</taxon>
        <taxon>Fungi</taxon>
        <taxon>Dikarya</taxon>
        <taxon>Ascomycota</taxon>
        <taxon>Pezizomycotina</taxon>
        <taxon>Pezizomycetes</taxon>
        <taxon>Pezizales</taxon>
        <taxon>Tuberaceae</taxon>
        <taxon>Tuber</taxon>
    </lineage>
</organism>
<dbReference type="OrthoDB" id="5505740at2759"/>
<dbReference type="AlphaFoldDB" id="A0A2T6Z9Q5"/>
<proteinExistence type="predicted"/>
<dbReference type="EMBL" id="NESQ01000629">
    <property type="protein sequence ID" value="PUU72232.1"/>
    <property type="molecule type" value="Genomic_DNA"/>
</dbReference>
<evidence type="ECO:0000313" key="2">
    <source>
        <dbReference type="EMBL" id="PUU72232.1"/>
    </source>
</evidence>
<evidence type="ECO:0000256" key="1">
    <source>
        <dbReference type="SAM" id="MobiDB-lite"/>
    </source>
</evidence>
<keyword evidence="3" id="KW-1185">Reference proteome</keyword>
<sequence length="163" mass="18004">MSCQRGSTRRAEVTETQSRSLTAGIRKNTRNHRAPQRYGYKSDEEASKPGSAETVTLESKGETIIPCQPDSRAQLESTPETESLRYNTPRTALALSETHLDPLESPPYQPSSPGETAPITIHVICDLLHSHENNIVEQVVLRLRPEVSNQNSNPIANPATHQP</sequence>
<feature type="region of interest" description="Disordered" evidence="1">
    <location>
        <begin position="1"/>
        <end position="61"/>
    </location>
</feature>
<dbReference type="Proteomes" id="UP000244722">
    <property type="component" value="Unassembled WGS sequence"/>
</dbReference>
<comment type="caution">
    <text evidence="2">The sequence shown here is derived from an EMBL/GenBank/DDBJ whole genome shotgun (WGS) entry which is preliminary data.</text>
</comment>